<dbReference type="Pfam" id="PF03702">
    <property type="entry name" value="AnmK"/>
    <property type="match status" value="1"/>
</dbReference>
<dbReference type="GO" id="GO:0016301">
    <property type="term" value="F:kinase activity"/>
    <property type="evidence" value="ECO:0007669"/>
    <property type="project" value="UniProtKB-KW"/>
</dbReference>
<dbReference type="UniPathway" id="UPA00544"/>
<comment type="pathway">
    <text evidence="1">Amino-sugar metabolism; 1,6-anhydro-N-acetylmuramate degradation.</text>
</comment>
<keyword evidence="1 2" id="KW-0418">Kinase</keyword>
<keyword evidence="1" id="KW-0067">ATP-binding</keyword>
<dbReference type="HAMAP" id="MF_01270">
    <property type="entry name" value="AnhMurNAc_kinase"/>
    <property type="match status" value="1"/>
</dbReference>
<feature type="binding site" evidence="1">
    <location>
        <begin position="10"/>
        <end position="17"/>
    </location>
    <ligand>
        <name>ATP</name>
        <dbReference type="ChEBI" id="CHEBI:30616"/>
    </ligand>
</feature>
<sequence>MSLFIGLLSGTSMDGIDAALVDFSNRNPTLVASRAHPIAVKIRQRLIAACGDRQGHPDELASLDVLLGHLFADAALGLIGQTGNHPGEIRAIGTHGQTIRHRPDIETPFTLQIADPNIIAERTGITTVADFRRRDMAAGGQGAPLVPAFHDAIFRKAGENRIVVNIGGITNITILPGQQDEQIGGFDTGPGNTLLDAWAMVHLGTPMDIHGRWAEQGKSHGKLLDRFRDDRYFSAPPPKSTGRERFNLDWLKKCIADIHPTPTPVDIQRTLCDLTVTTLRDAIIDHAPACRKILICGGGMKNPLLLQGLREQFPNALVDTTNRYGVDPDWVEAMAFAWLARRRLEDLPGNVPSVTGARHPAVLGAIYPGRKE</sequence>
<dbReference type="NCBIfam" id="NF007139">
    <property type="entry name" value="PRK09585.1-3"/>
    <property type="match status" value="1"/>
</dbReference>
<dbReference type="InterPro" id="IPR005338">
    <property type="entry name" value="Anhydro_N_Ac-Mur_kinase"/>
</dbReference>
<proteinExistence type="inferred from homology"/>
<dbReference type="PANTHER" id="PTHR30605">
    <property type="entry name" value="ANHYDRO-N-ACETYLMURAMIC ACID KINASE"/>
    <property type="match status" value="1"/>
</dbReference>
<organism evidence="2">
    <name type="scientific">Candidatus Kentrum sp. FW</name>
    <dbReference type="NCBI Taxonomy" id="2126338"/>
    <lineage>
        <taxon>Bacteria</taxon>
        <taxon>Pseudomonadati</taxon>
        <taxon>Pseudomonadota</taxon>
        <taxon>Gammaproteobacteria</taxon>
        <taxon>Candidatus Kentrum</taxon>
    </lineage>
</organism>
<comment type="pathway">
    <text evidence="1">Cell wall biogenesis; peptidoglycan recycling.</text>
</comment>
<comment type="similarity">
    <text evidence="1">Belongs to the anhydro-N-acetylmuramic acid kinase family.</text>
</comment>
<accession>A0A450TVJ0</accession>
<dbReference type="CDD" id="cd24050">
    <property type="entry name" value="ASKHA_NBD_ANMK"/>
    <property type="match status" value="1"/>
</dbReference>
<dbReference type="GO" id="GO:0009254">
    <property type="term" value="P:peptidoglycan turnover"/>
    <property type="evidence" value="ECO:0007669"/>
    <property type="project" value="UniProtKB-UniRule"/>
</dbReference>
<dbReference type="SUPFAM" id="SSF53067">
    <property type="entry name" value="Actin-like ATPase domain"/>
    <property type="match status" value="1"/>
</dbReference>
<keyword evidence="1" id="KW-0547">Nucleotide-binding</keyword>
<dbReference type="UniPathway" id="UPA00343"/>
<dbReference type="GO" id="GO:0006040">
    <property type="term" value="P:amino sugar metabolic process"/>
    <property type="evidence" value="ECO:0007669"/>
    <property type="project" value="InterPro"/>
</dbReference>
<evidence type="ECO:0000313" key="2">
    <source>
        <dbReference type="EMBL" id="VFJ72908.1"/>
    </source>
</evidence>
<dbReference type="Gene3D" id="3.30.420.40">
    <property type="match status" value="2"/>
</dbReference>
<reference evidence="2" key="1">
    <citation type="submission" date="2019-02" db="EMBL/GenBank/DDBJ databases">
        <authorList>
            <person name="Gruber-Vodicka R. H."/>
            <person name="Seah K. B. B."/>
        </authorList>
    </citation>
    <scope>NUCLEOTIDE SEQUENCE</scope>
    <source>
        <strain evidence="2">BECK_BZ131</strain>
    </source>
</reference>
<dbReference type="GO" id="GO:0097175">
    <property type="term" value="P:1,6-anhydro-N-acetyl-beta-muramic acid catabolic process"/>
    <property type="evidence" value="ECO:0007669"/>
    <property type="project" value="UniProtKB-UniRule"/>
</dbReference>
<evidence type="ECO:0000256" key="1">
    <source>
        <dbReference type="HAMAP-Rule" id="MF_01270"/>
    </source>
</evidence>
<keyword evidence="1" id="KW-0119">Carbohydrate metabolism</keyword>
<dbReference type="EMBL" id="CAADFE010000040">
    <property type="protein sequence ID" value="VFJ72908.1"/>
    <property type="molecule type" value="Genomic_DNA"/>
</dbReference>
<gene>
    <name evidence="1" type="primary">anmK</name>
    <name evidence="2" type="ORF">BECKFW1821C_GA0114237_104014</name>
</gene>
<dbReference type="GO" id="GO:0005524">
    <property type="term" value="F:ATP binding"/>
    <property type="evidence" value="ECO:0007669"/>
    <property type="project" value="UniProtKB-UniRule"/>
</dbReference>
<dbReference type="EC" id="2.7.1.170" evidence="1"/>
<dbReference type="NCBIfam" id="NF007148">
    <property type="entry name" value="PRK09585.3-2"/>
    <property type="match status" value="1"/>
</dbReference>
<dbReference type="AlphaFoldDB" id="A0A450TVJ0"/>
<comment type="catalytic activity">
    <reaction evidence="1">
        <text>1,6-anhydro-N-acetyl-beta-muramate + ATP + H2O = N-acetyl-D-muramate 6-phosphate + ADP + H(+)</text>
        <dbReference type="Rhea" id="RHEA:24952"/>
        <dbReference type="ChEBI" id="CHEBI:15377"/>
        <dbReference type="ChEBI" id="CHEBI:15378"/>
        <dbReference type="ChEBI" id="CHEBI:30616"/>
        <dbReference type="ChEBI" id="CHEBI:58690"/>
        <dbReference type="ChEBI" id="CHEBI:58722"/>
        <dbReference type="ChEBI" id="CHEBI:456216"/>
        <dbReference type="EC" id="2.7.1.170"/>
    </reaction>
</comment>
<keyword evidence="1" id="KW-0808">Transferase</keyword>
<name>A0A450TVJ0_9GAMM</name>
<dbReference type="PANTHER" id="PTHR30605:SF0">
    <property type="entry name" value="ANHYDRO-N-ACETYLMURAMIC ACID KINASE"/>
    <property type="match status" value="1"/>
</dbReference>
<comment type="function">
    <text evidence="1">Catalyzes the specific phosphorylation of 1,6-anhydro-N-acetylmuramic acid (anhMurNAc) with the simultaneous cleavage of the 1,6-anhydro ring, generating MurNAc-6-P. Is required for the utilization of anhMurNAc either imported from the medium or derived from its own cell wall murein, and thus plays a role in cell wall recycling.</text>
</comment>
<dbReference type="InterPro" id="IPR043129">
    <property type="entry name" value="ATPase_NBD"/>
</dbReference>
<protein>
    <recommendedName>
        <fullName evidence="1">Anhydro-N-acetylmuramic acid kinase</fullName>
        <ecNumber evidence="1">2.7.1.170</ecNumber>
    </recommendedName>
    <alternativeName>
        <fullName evidence="1">AnhMurNAc kinase</fullName>
    </alternativeName>
</protein>
<dbReference type="GO" id="GO:0016773">
    <property type="term" value="F:phosphotransferase activity, alcohol group as acceptor"/>
    <property type="evidence" value="ECO:0007669"/>
    <property type="project" value="UniProtKB-UniRule"/>
</dbReference>